<protein>
    <submittedName>
        <fullName evidence="2">Suppressor of fused domain protein</fullName>
    </submittedName>
</protein>
<reference evidence="3" key="1">
    <citation type="journal article" date="2019" name="Int. J. Syst. Evol. Microbiol.">
        <title>The Global Catalogue of Microorganisms (GCM) 10K type strain sequencing project: providing services to taxonomists for standard genome sequencing and annotation.</title>
        <authorList>
            <consortium name="The Broad Institute Genomics Platform"/>
            <consortium name="The Broad Institute Genome Sequencing Center for Infectious Disease"/>
            <person name="Wu L."/>
            <person name="Ma J."/>
        </authorList>
    </citation>
    <scope>NUCLEOTIDE SEQUENCE [LARGE SCALE GENOMIC DNA]</scope>
    <source>
        <strain evidence="3">JCM 16908</strain>
    </source>
</reference>
<dbReference type="Pfam" id="PF05076">
    <property type="entry name" value="SUFU"/>
    <property type="match status" value="1"/>
</dbReference>
<proteinExistence type="predicted"/>
<evidence type="ECO:0000259" key="1">
    <source>
        <dbReference type="Pfam" id="PF05076"/>
    </source>
</evidence>
<evidence type="ECO:0000313" key="2">
    <source>
        <dbReference type="EMBL" id="GAA3833681.1"/>
    </source>
</evidence>
<gene>
    <name evidence="2" type="ORF">GCM10022226_63810</name>
</gene>
<name>A0ABP7J3K4_9ACTN</name>
<evidence type="ECO:0000313" key="3">
    <source>
        <dbReference type="Proteomes" id="UP001500888"/>
    </source>
</evidence>
<organism evidence="2 3">
    <name type="scientific">Sphaerisporangium flaviroseum</name>
    <dbReference type="NCBI Taxonomy" id="509199"/>
    <lineage>
        <taxon>Bacteria</taxon>
        <taxon>Bacillati</taxon>
        <taxon>Actinomycetota</taxon>
        <taxon>Actinomycetes</taxon>
        <taxon>Streptosporangiales</taxon>
        <taxon>Streptosporangiaceae</taxon>
        <taxon>Sphaerisporangium</taxon>
    </lineage>
</organism>
<accession>A0ABP7J3K4</accession>
<sequence length="343" mass="37733">MGTTDVVLTDTSPYGSRAVTVEYDGVSSVAYLRDAEGGIHGAVWLANHGQAPSFVDMDRIGAGLAPVMPVANTRAPEGTPPFTADELEVLWFEEGDGAALYRNGELLAVIPGWSDLERGMPGYARDAVGESPYAWSLDEALEGLAPRIAKARSYWEWRDGDGAWPSFQQFVMSHLDARVGPAGRYWDVGGDRLPTVGITERPRDGYTMLSTVGMSCQRMPTVEQYIERPDTYTRIELAIATRGEVTEAAQLFLWLARYPWHSVTWLGHGHTARWYREPDSFPLGPAYQGVLMLDTVPGLPDLSGFAFGGDEVRWLWLVPITDQELHLAADQGHQALPLSGRIP</sequence>
<comment type="caution">
    <text evidence="2">The sequence shown here is derived from an EMBL/GenBank/DDBJ whole genome shotgun (WGS) entry which is preliminary data.</text>
</comment>
<keyword evidence="3" id="KW-1185">Reference proteome</keyword>
<dbReference type="InterPro" id="IPR020941">
    <property type="entry name" value="SUFU-like_domain"/>
</dbReference>
<dbReference type="Proteomes" id="UP001500888">
    <property type="component" value="Unassembled WGS sequence"/>
</dbReference>
<dbReference type="EMBL" id="BAAAZR010000035">
    <property type="protein sequence ID" value="GAA3833681.1"/>
    <property type="molecule type" value="Genomic_DNA"/>
</dbReference>
<dbReference type="RefSeq" id="WP_344948749.1">
    <property type="nucleotide sequence ID" value="NZ_BAAAZR010000035.1"/>
</dbReference>
<feature type="domain" description="Suppressor of fused-like" evidence="1">
    <location>
        <begin position="198"/>
        <end position="336"/>
    </location>
</feature>